<proteinExistence type="predicted"/>
<sequence>MAEILRTRPLLGTFVEISATGGEALVMDAVSAAFAVVEAIHKSLSFQSPESDLTRLNLADGAWATMPRDAVRVIRLARAMTRASGGLFNATLGGQMVALGILPDHGFAPACSRGSADDIEINGNSVRLRRGILLTLDGIAKGYAVDRAVAVLKRHGAWGGAVNAGGDLRVFGNARAPISIRQGESFVPAGILADGAIASSGGQQAEDGRFRGRIVGDTLPALRTMTVMAAQAWRADALTKVACLSAGDGARDLIGRLGGQLIGDAQAQ</sequence>
<dbReference type="GO" id="GO:0016740">
    <property type="term" value="F:transferase activity"/>
    <property type="evidence" value="ECO:0007669"/>
    <property type="project" value="UniProtKB-KW"/>
</dbReference>
<comment type="caution">
    <text evidence="11">The sequence shown here is derived from an EMBL/GenBank/DDBJ whole genome shotgun (WGS) entry which is preliminary data.</text>
</comment>
<dbReference type="Gene3D" id="3.10.520.10">
    <property type="entry name" value="ApbE-like domains"/>
    <property type="match status" value="1"/>
</dbReference>
<dbReference type="EC" id="2.7.1.180" evidence="2"/>
<evidence type="ECO:0000256" key="7">
    <source>
        <dbReference type="ARBA" id="ARBA00022827"/>
    </source>
</evidence>
<comment type="catalytic activity">
    <reaction evidence="10">
        <text>L-threonyl-[protein] + FAD = FMN-L-threonyl-[protein] + AMP + H(+)</text>
        <dbReference type="Rhea" id="RHEA:36847"/>
        <dbReference type="Rhea" id="RHEA-COMP:11060"/>
        <dbReference type="Rhea" id="RHEA-COMP:11061"/>
        <dbReference type="ChEBI" id="CHEBI:15378"/>
        <dbReference type="ChEBI" id="CHEBI:30013"/>
        <dbReference type="ChEBI" id="CHEBI:57692"/>
        <dbReference type="ChEBI" id="CHEBI:74257"/>
        <dbReference type="ChEBI" id="CHEBI:456215"/>
        <dbReference type="EC" id="2.7.1.180"/>
    </reaction>
</comment>
<dbReference type="InterPro" id="IPR003374">
    <property type="entry name" value="ApbE-like_sf"/>
</dbReference>
<evidence type="ECO:0000313" key="11">
    <source>
        <dbReference type="EMBL" id="MFC4349784.1"/>
    </source>
</evidence>
<evidence type="ECO:0000256" key="3">
    <source>
        <dbReference type="ARBA" id="ARBA00016337"/>
    </source>
</evidence>
<keyword evidence="7" id="KW-0274">FAD</keyword>
<evidence type="ECO:0000256" key="1">
    <source>
        <dbReference type="ARBA" id="ARBA00001946"/>
    </source>
</evidence>
<dbReference type="PANTHER" id="PTHR30040">
    <property type="entry name" value="THIAMINE BIOSYNTHESIS LIPOPROTEIN APBE"/>
    <property type="match status" value="1"/>
</dbReference>
<dbReference type="SUPFAM" id="SSF143631">
    <property type="entry name" value="ApbE-like"/>
    <property type="match status" value="1"/>
</dbReference>
<keyword evidence="12" id="KW-1185">Reference proteome</keyword>
<evidence type="ECO:0000256" key="10">
    <source>
        <dbReference type="ARBA" id="ARBA00048540"/>
    </source>
</evidence>
<dbReference type="Proteomes" id="UP001595776">
    <property type="component" value="Unassembled WGS sequence"/>
</dbReference>
<reference evidence="12" key="1">
    <citation type="journal article" date="2019" name="Int. J. Syst. Evol. Microbiol.">
        <title>The Global Catalogue of Microorganisms (GCM) 10K type strain sequencing project: providing services to taxonomists for standard genome sequencing and annotation.</title>
        <authorList>
            <consortium name="The Broad Institute Genomics Platform"/>
            <consortium name="The Broad Institute Genome Sequencing Center for Infectious Disease"/>
            <person name="Wu L."/>
            <person name="Ma J."/>
        </authorList>
    </citation>
    <scope>NUCLEOTIDE SEQUENCE [LARGE SCALE GENOMIC DNA]</scope>
    <source>
        <strain evidence="12">CGMCC 1.15304</strain>
    </source>
</reference>
<keyword evidence="8" id="KW-0460">Magnesium</keyword>
<protein>
    <recommendedName>
        <fullName evidence="3">FAD:protein FMN transferase</fullName>
        <ecNumber evidence="2">2.7.1.180</ecNumber>
    </recommendedName>
    <alternativeName>
        <fullName evidence="9">Flavin transferase</fullName>
    </alternativeName>
</protein>
<dbReference type="PANTHER" id="PTHR30040:SF2">
    <property type="entry name" value="FAD:PROTEIN FMN TRANSFERASE"/>
    <property type="match status" value="1"/>
</dbReference>
<keyword evidence="5 11" id="KW-0808">Transferase</keyword>
<evidence type="ECO:0000313" key="12">
    <source>
        <dbReference type="Proteomes" id="UP001595776"/>
    </source>
</evidence>
<organism evidence="11 12">
    <name type="scientific">Kordiimonas lipolytica</name>
    <dbReference type="NCBI Taxonomy" id="1662421"/>
    <lineage>
        <taxon>Bacteria</taxon>
        <taxon>Pseudomonadati</taxon>
        <taxon>Pseudomonadota</taxon>
        <taxon>Alphaproteobacteria</taxon>
        <taxon>Kordiimonadales</taxon>
        <taxon>Kordiimonadaceae</taxon>
        <taxon>Kordiimonas</taxon>
    </lineage>
</organism>
<evidence type="ECO:0000256" key="6">
    <source>
        <dbReference type="ARBA" id="ARBA00022723"/>
    </source>
</evidence>
<evidence type="ECO:0000256" key="4">
    <source>
        <dbReference type="ARBA" id="ARBA00022630"/>
    </source>
</evidence>
<gene>
    <name evidence="11" type="ORF">ACFO5Q_18180</name>
</gene>
<evidence type="ECO:0000256" key="5">
    <source>
        <dbReference type="ARBA" id="ARBA00022679"/>
    </source>
</evidence>
<dbReference type="InterPro" id="IPR024932">
    <property type="entry name" value="ApbE"/>
</dbReference>
<dbReference type="RefSeq" id="WP_068144623.1">
    <property type="nucleotide sequence ID" value="NZ_JBHSCR010000036.1"/>
</dbReference>
<dbReference type="EMBL" id="JBHSCR010000036">
    <property type="protein sequence ID" value="MFC4349784.1"/>
    <property type="molecule type" value="Genomic_DNA"/>
</dbReference>
<accession>A0ABV8UFS1</accession>
<dbReference type="Pfam" id="PF02424">
    <property type="entry name" value="ApbE"/>
    <property type="match status" value="1"/>
</dbReference>
<name>A0ABV8UFS1_9PROT</name>
<evidence type="ECO:0000256" key="9">
    <source>
        <dbReference type="ARBA" id="ARBA00031306"/>
    </source>
</evidence>
<comment type="cofactor">
    <cofactor evidence="1">
        <name>Mg(2+)</name>
        <dbReference type="ChEBI" id="CHEBI:18420"/>
    </cofactor>
</comment>
<keyword evidence="4" id="KW-0285">Flavoprotein</keyword>
<evidence type="ECO:0000256" key="8">
    <source>
        <dbReference type="ARBA" id="ARBA00022842"/>
    </source>
</evidence>
<evidence type="ECO:0000256" key="2">
    <source>
        <dbReference type="ARBA" id="ARBA00011955"/>
    </source>
</evidence>
<keyword evidence="6" id="KW-0479">Metal-binding</keyword>